<gene>
    <name evidence="2" type="ORF">ILEXP_LOCUS47304</name>
</gene>
<sequence>MQPSFMSRRKQAATPSALPPIVPTPSAGTSRTPSTPNINWRSPGKDPTKLFIPPGTRQRKHLKYNEGTSVPNLMKNWFLLFRNVQFSI</sequence>
<accession>A0ABC8U6N0</accession>
<dbReference type="Proteomes" id="UP001642360">
    <property type="component" value="Unassembled WGS sequence"/>
</dbReference>
<keyword evidence="3" id="KW-1185">Reference proteome</keyword>
<evidence type="ECO:0000313" key="3">
    <source>
        <dbReference type="Proteomes" id="UP001642360"/>
    </source>
</evidence>
<organism evidence="2 3">
    <name type="scientific">Ilex paraguariensis</name>
    <name type="common">yerba mate</name>
    <dbReference type="NCBI Taxonomy" id="185542"/>
    <lineage>
        <taxon>Eukaryota</taxon>
        <taxon>Viridiplantae</taxon>
        <taxon>Streptophyta</taxon>
        <taxon>Embryophyta</taxon>
        <taxon>Tracheophyta</taxon>
        <taxon>Spermatophyta</taxon>
        <taxon>Magnoliopsida</taxon>
        <taxon>eudicotyledons</taxon>
        <taxon>Gunneridae</taxon>
        <taxon>Pentapetalae</taxon>
        <taxon>asterids</taxon>
        <taxon>campanulids</taxon>
        <taxon>Aquifoliales</taxon>
        <taxon>Aquifoliaceae</taxon>
        <taxon>Ilex</taxon>
    </lineage>
</organism>
<reference evidence="2 3" key="1">
    <citation type="submission" date="2024-02" db="EMBL/GenBank/DDBJ databases">
        <authorList>
            <person name="Vignale AGUSTIN F."/>
            <person name="Sosa J E."/>
            <person name="Modenutti C."/>
        </authorList>
    </citation>
    <scope>NUCLEOTIDE SEQUENCE [LARGE SCALE GENOMIC DNA]</scope>
</reference>
<dbReference type="AlphaFoldDB" id="A0ABC8U6N0"/>
<name>A0ABC8U6N0_9AQUA</name>
<protein>
    <submittedName>
        <fullName evidence="2">Uncharacterized protein</fullName>
    </submittedName>
</protein>
<evidence type="ECO:0000256" key="1">
    <source>
        <dbReference type="SAM" id="MobiDB-lite"/>
    </source>
</evidence>
<dbReference type="EMBL" id="CAUOFW020007057">
    <property type="protein sequence ID" value="CAK9177415.1"/>
    <property type="molecule type" value="Genomic_DNA"/>
</dbReference>
<proteinExistence type="predicted"/>
<evidence type="ECO:0000313" key="2">
    <source>
        <dbReference type="EMBL" id="CAK9177415.1"/>
    </source>
</evidence>
<feature type="region of interest" description="Disordered" evidence="1">
    <location>
        <begin position="1"/>
        <end position="54"/>
    </location>
</feature>
<feature type="compositionally biased region" description="Polar residues" evidence="1">
    <location>
        <begin position="26"/>
        <end position="40"/>
    </location>
</feature>
<comment type="caution">
    <text evidence="2">The sequence shown here is derived from an EMBL/GenBank/DDBJ whole genome shotgun (WGS) entry which is preliminary data.</text>
</comment>